<dbReference type="PANTHER" id="PTHR44889:SF1">
    <property type="entry name" value="INACTIVE HYDROXYSTEROID DEHYDROGENASE-LIKE PROTEIN 1"/>
    <property type="match status" value="1"/>
</dbReference>
<dbReference type="AlphaFoldDB" id="A0A7J7KMA8"/>
<proteinExistence type="inferred from homology"/>
<protein>
    <submittedName>
        <fullName evidence="5">HSDL1</fullName>
    </submittedName>
</protein>
<evidence type="ECO:0000313" key="5">
    <source>
        <dbReference type="EMBL" id="KAF6039286.1"/>
    </source>
</evidence>
<accession>A0A7J7KMA8</accession>
<name>A0A7J7KMA8_BUGNE</name>
<dbReference type="PRINTS" id="PR00081">
    <property type="entry name" value="GDHRDH"/>
</dbReference>
<dbReference type="InterPro" id="IPR036291">
    <property type="entry name" value="NAD(P)-bd_dom_sf"/>
</dbReference>
<dbReference type="InterPro" id="IPR052149">
    <property type="entry name" value="17-beta-HSD3-like"/>
</dbReference>
<dbReference type="GO" id="GO:0005739">
    <property type="term" value="C:mitochondrion"/>
    <property type="evidence" value="ECO:0007669"/>
    <property type="project" value="UniProtKB-SubCell"/>
</dbReference>
<comment type="caution">
    <text evidence="5">The sequence shown here is derived from an EMBL/GenBank/DDBJ whole genome shotgun (WGS) entry which is preliminary data.</text>
</comment>
<comment type="subcellular location">
    <subcellularLocation>
        <location evidence="1">Mitochondrion</location>
    </subcellularLocation>
</comment>
<dbReference type="Pfam" id="PF00106">
    <property type="entry name" value="adh_short"/>
    <property type="match status" value="1"/>
</dbReference>
<dbReference type="Gene3D" id="3.40.50.720">
    <property type="entry name" value="NAD(P)-binding Rossmann-like Domain"/>
    <property type="match status" value="1"/>
</dbReference>
<dbReference type="CDD" id="cd05356">
    <property type="entry name" value="17beta-HSD1_like_SDR_c"/>
    <property type="match status" value="1"/>
</dbReference>
<dbReference type="PANTHER" id="PTHR44889">
    <property type="entry name" value="INACTIVE HYDROXYSTEROID DEHYDROGENASE-LIKE PROTEIN 1"/>
    <property type="match status" value="1"/>
</dbReference>
<dbReference type="PIRSF" id="PIRSF000126">
    <property type="entry name" value="11-beta-HSD1"/>
    <property type="match status" value="1"/>
</dbReference>
<dbReference type="Proteomes" id="UP000593567">
    <property type="component" value="Unassembled WGS sequence"/>
</dbReference>
<keyword evidence="3" id="KW-0496">Mitochondrion</keyword>
<evidence type="ECO:0000256" key="3">
    <source>
        <dbReference type="ARBA" id="ARBA00023128"/>
    </source>
</evidence>
<comment type="similarity">
    <text evidence="4">Belongs to the short-chain dehydrogenases/reductases (SDR) family. 17-beta-HSD 3 subfamily.</text>
</comment>
<organism evidence="5 6">
    <name type="scientific">Bugula neritina</name>
    <name type="common">Brown bryozoan</name>
    <name type="synonym">Sertularia neritina</name>
    <dbReference type="NCBI Taxonomy" id="10212"/>
    <lineage>
        <taxon>Eukaryota</taxon>
        <taxon>Metazoa</taxon>
        <taxon>Spiralia</taxon>
        <taxon>Lophotrochozoa</taxon>
        <taxon>Bryozoa</taxon>
        <taxon>Gymnolaemata</taxon>
        <taxon>Cheilostomatida</taxon>
        <taxon>Flustrina</taxon>
        <taxon>Buguloidea</taxon>
        <taxon>Bugulidae</taxon>
        <taxon>Bugula</taxon>
    </lineage>
</organism>
<dbReference type="InterPro" id="IPR002347">
    <property type="entry name" value="SDR_fam"/>
</dbReference>
<dbReference type="PRINTS" id="PR00080">
    <property type="entry name" value="SDRFAMILY"/>
</dbReference>
<gene>
    <name evidence="5" type="ORF">EB796_002406</name>
</gene>
<evidence type="ECO:0000256" key="2">
    <source>
        <dbReference type="ARBA" id="ARBA00022857"/>
    </source>
</evidence>
<evidence type="ECO:0000313" key="6">
    <source>
        <dbReference type="Proteomes" id="UP000593567"/>
    </source>
</evidence>
<evidence type="ECO:0000256" key="1">
    <source>
        <dbReference type="ARBA" id="ARBA00004173"/>
    </source>
</evidence>
<dbReference type="OrthoDB" id="5545019at2759"/>
<reference evidence="5" key="1">
    <citation type="submission" date="2020-06" db="EMBL/GenBank/DDBJ databases">
        <title>Draft genome of Bugula neritina, a colonial animal packing powerful symbionts and potential medicines.</title>
        <authorList>
            <person name="Rayko M."/>
        </authorList>
    </citation>
    <scope>NUCLEOTIDE SEQUENCE [LARGE SCALE GENOMIC DNA]</scope>
    <source>
        <strain evidence="5">Kwan_BN1</strain>
    </source>
</reference>
<dbReference type="SUPFAM" id="SSF51735">
    <property type="entry name" value="NAD(P)-binding Rossmann-fold domains"/>
    <property type="match status" value="1"/>
</dbReference>
<evidence type="ECO:0000256" key="4">
    <source>
        <dbReference type="ARBA" id="ARBA00038261"/>
    </source>
</evidence>
<dbReference type="FunFam" id="3.40.50.720:FF:000137">
    <property type="entry name" value="Hydroxysteroid (17-beta) dehydrogenase 3"/>
    <property type="match status" value="1"/>
</dbReference>
<keyword evidence="6" id="KW-1185">Reference proteome</keyword>
<keyword evidence="2" id="KW-0521">NADP</keyword>
<sequence>MNEDSFKHLSKHILLELSKANDALAITGLYFLSKKIFSSTCSVFQFIRTHVFSRATTPDLIKTYGGKWAVVTGSSCGIGKAYAEELAKRGLNLILISRDSRKLQQTAIQINEQYQVEVDFISITFDGDAGKYDRLKIELDKRDIGILVNNVGVMYDYPQHFLDVPSQRLWELVNVNIAATTVMTHLILSQMVERGKGAIVNLSAGGSSKPTPQMTVYAATKAYIDLFSRALNYEYKDYGITVQCLLPFYVGTKFSKISSKPGKLIHFIPSAECYASHAICTLGYSSRTCGYWLHSIQGCIVRAIPEWLWMWGASRLNQALRRQAKERLKSKSSKSLKEVDNG</sequence>
<dbReference type="EMBL" id="VXIV02000283">
    <property type="protein sequence ID" value="KAF6039286.1"/>
    <property type="molecule type" value="Genomic_DNA"/>
</dbReference>